<evidence type="ECO:0000256" key="4">
    <source>
        <dbReference type="RuleBase" id="RU000363"/>
    </source>
</evidence>
<dbReference type="Gene3D" id="3.40.50.720">
    <property type="entry name" value="NAD(P)-binding Rossmann-like Domain"/>
    <property type="match status" value="1"/>
</dbReference>
<dbReference type="GO" id="GO:0019290">
    <property type="term" value="P:siderophore biosynthetic process"/>
    <property type="evidence" value="ECO:0007669"/>
    <property type="project" value="InterPro"/>
</dbReference>
<dbReference type="EC" id="1.3.1.28" evidence="3"/>
<evidence type="ECO:0000259" key="5">
    <source>
        <dbReference type="SMART" id="SM00822"/>
    </source>
</evidence>
<dbReference type="SMART" id="SM00822">
    <property type="entry name" value="PKS_KR"/>
    <property type="match status" value="1"/>
</dbReference>
<dbReference type="NCBIfam" id="TIGR04316">
    <property type="entry name" value="dhbA_paeA"/>
    <property type="match status" value="1"/>
</dbReference>
<evidence type="ECO:0000313" key="7">
    <source>
        <dbReference type="RefSeq" id="WP_051378718.1"/>
    </source>
</evidence>
<feature type="domain" description="Ketoreductase" evidence="5">
    <location>
        <begin position="23"/>
        <end position="214"/>
    </location>
</feature>
<name>A0A8B6X9J1_9BURK</name>
<accession>A0A8B6X9J1</accession>
<dbReference type="AlphaFoldDB" id="A0A8B6X9J1"/>
<dbReference type="PANTHER" id="PTHR24321">
    <property type="entry name" value="DEHYDROGENASES, SHORT CHAIN"/>
    <property type="match status" value="1"/>
</dbReference>
<dbReference type="Proteomes" id="UP000675920">
    <property type="component" value="Unplaced"/>
</dbReference>
<dbReference type="SUPFAM" id="SSF51735">
    <property type="entry name" value="NAD(P)-binding Rossmann-fold domains"/>
    <property type="match status" value="1"/>
</dbReference>
<sequence length="285" mass="29145">MNAPDPLASPDRARHDGAEFAGRVALVTGAAQGIGAAIARLLAARGARVALLDRQAEAVAATAAGLDATGLHAAAPDATPSRHLALGADLRDRAAVEQAVETAEARLGPLDIVINAAGVLHLARAIDIDDDAWESSLDINAGGLMRLCRAVAPRLAARRRGAIVAVGSNAAGVPRAQMAAYGASKAAASQYLRCLGLELAPLGVRCNLVSPGSTDTAMQRQLWTHPGARDAILGGDAASFRLGIPLGRIAEPEDIAEVACFLASDRARHITLHDLRADGGATLDA</sequence>
<evidence type="ECO:0000313" key="6">
    <source>
        <dbReference type="Proteomes" id="UP000675920"/>
    </source>
</evidence>
<evidence type="ECO:0000256" key="2">
    <source>
        <dbReference type="ARBA" id="ARBA00023002"/>
    </source>
</evidence>
<dbReference type="PRINTS" id="PR00080">
    <property type="entry name" value="SDRFAMILY"/>
</dbReference>
<proteinExistence type="inferred from homology"/>
<protein>
    <recommendedName>
        <fullName evidence="3">2,3-dihydro-2,3-dihydroxybenzoate dehydrogenase</fullName>
        <ecNumber evidence="3">1.3.1.28</ecNumber>
    </recommendedName>
</protein>
<organism evidence="6 7">
    <name type="scientific">Derxia gummosa DSM 723</name>
    <dbReference type="NCBI Taxonomy" id="1121388"/>
    <lineage>
        <taxon>Bacteria</taxon>
        <taxon>Pseudomonadati</taxon>
        <taxon>Pseudomonadota</taxon>
        <taxon>Betaproteobacteria</taxon>
        <taxon>Burkholderiales</taxon>
        <taxon>Alcaligenaceae</taxon>
        <taxon>Derxia</taxon>
    </lineage>
</organism>
<evidence type="ECO:0000256" key="3">
    <source>
        <dbReference type="NCBIfam" id="TIGR04316"/>
    </source>
</evidence>
<dbReference type="RefSeq" id="WP_051378718.1">
    <property type="nucleotide sequence ID" value="NZ_AXWS01000013.1"/>
</dbReference>
<dbReference type="InterPro" id="IPR020904">
    <property type="entry name" value="Sc_DH/Rdtase_CS"/>
</dbReference>
<dbReference type="InterPro" id="IPR036291">
    <property type="entry name" value="NAD(P)-bd_dom_sf"/>
</dbReference>
<dbReference type="PROSITE" id="PS00061">
    <property type="entry name" value="ADH_SHORT"/>
    <property type="match status" value="1"/>
</dbReference>
<keyword evidence="6" id="KW-1185">Reference proteome</keyword>
<comment type="similarity">
    <text evidence="1 4">Belongs to the short-chain dehydrogenases/reductases (SDR) family.</text>
</comment>
<keyword evidence="2" id="KW-0560">Oxidoreductase</keyword>
<dbReference type="PANTHER" id="PTHR24321:SF13">
    <property type="entry name" value="2,3-DIHYDRO-2,3-DIHYDROXYBENZOATE DEHYDROGENASE"/>
    <property type="match status" value="1"/>
</dbReference>
<evidence type="ECO:0000256" key="1">
    <source>
        <dbReference type="ARBA" id="ARBA00006484"/>
    </source>
</evidence>
<dbReference type="GO" id="GO:0008667">
    <property type="term" value="F:2,3-dihydro-2,3-dihydroxybenzoate dehydrogenase activity"/>
    <property type="evidence" value="ECO:0007669"/>
    <property type="project" value="UniProtKB-UniRule"/>
</dbReference>
<reference evidence="7" key="1">
    <citation type="submission" date="2025-08" db="UniProtKB">
        <authorList>
            <consortium name="RefSeq"/>
        </authorList>
    </citation>
    <scope>IDENTIFICATION</scope>
</reference>
<dbReference type="InterPro" id="IPR057326">
    <property type="entry name" value="KR_dom"/>
</dbReference>
<dbReference type="InterPro" id="IPR003560">
    <property type="entry name" value="DHB_DH"/>
</dbReference>
<dbReference type="PRINTS" id="PR01397">
    <property type="entry name" value="DHBDHDRGNASE"/>
</dbReference>
<dbReference type="Pfam" id="PF00106">
    <property type="entry name" value="adh_short"/>
    <property type="match status" value="1"/>
</dbReference>
<dbReference type="FunFam" id="3.40.50.720:FF:000084">
    <property type="entry name" value="Short-chain dehydrogenase reductase"/>
    <property type="match status" value="1"/>
</dbReference>
<dbReference type="OrthoDB" id="156828at2"/>
<dbReference type="InterPro" id="IPR002347">
    <property type="entry name" value="SDR_fam"/>
</dbReference>